<dbReference type="Proteomes" id="UP000694558">
    <property type="component" value="Chromosome 14"/>
</dbReference>
<reference evidence="1" key="2">
    <citation type="submission" date="2025-08" db="UniProtKB">
        <authorList>
            <consortium name="Ensembl"/>
        </authorList>
    </citation>
    <scope>IDENTIFICATION</scope>
</reference>
<accession>A0A8D3DJ45</accession>
<dbReference type="AlphaFoldDB" id="A0A8D3DJ45"/>
<reference evidence="1" key="1">
    <citation type="submission" date="2023-05" db="EMBL/GenBank/DDBJ databases">
        <title>High-quality long-read genome of Scophthalmus maximus.</title>
        <authorList>
            <person name="Lien S."/>
            <person name="Martinez P."/>
        </authorList>
    </citation>
    <scope>NUCLEOTIDE SEQUENCE [LARGE SCALE GENOMIC DNA]</scope>
</reference>
<organism evidence="1 2">
    <name type="scientific">Scophthalmus maximus</name>
    <name type="common">Turbot</name>
    <name type="synonym">Psetta maxima</name>
    <dbReference type="NCBI Taxonomy" id="52904"/>
    <lineage>
        <taxon>Eukaryota</taxon>
        <taxon>Metazoa</taxon>
        <taxon>Chordata</taxon>
        <taxon>Craniata</taxon>
        <taxon>Vertebrata</taxon>
        <taxon>Euteleostomi</taxon>
        <taxon>Actinopterygii</taxon>
        <taxon>Neopterygii</taxon>
        <taxon>Teleostei</taxon>
        <taxon>Neoteleostei</taxon>
        <taxon>Acanthomorphata</taxon>
        <taxon>Carangaria</taxon>
        <taxon>Pleuronectiformes</taxon>
        <taxon>Pleuronectoidei</taxon>
        <taxon>Scophthalmidae</taxon>
        <taxon>Scophthalmus</taxon>
    </lineage>
</organism>
<sequence>MPTMHSSCCYIGQASFEVRGGGGWIHPTIPNKSPRTSDNYAGPPLFRIYKLHQRSMPSSCAHTHAQKQTHRHTRTHVRTTPLFRNVWEGIESTFSQLALSKESFRERFGPRIIQR</sequence>
<name>A0A8D3DJ45_SCOMX</name>
<evidence type="ECO:0000313" key="2">
    <source>
        <dbReference type="Proteomes" id="UP000694558"/>
    </source>
</evidence>
<evidence type="ECO:0000313" key="1">
    <source>
        <dbReference type="Ensembl" id="ENSSMAP00000059554.1"/>
    </source>
</evidence>
<proteinExistence type="predicted"/>
<dbReference type="Ensembl" id="ENSSMAT00000079136.1">
    <property type="protein sequence ID" value="ENSSMAP00000059554.1"/>
    <property type="gene ID" value="ENSSMAG00000035212.1"/>
</dbReference>
<protein>
    <submittedName>
        <fullName evidence="1">Uncharacterized protein</fullName>
    </submittedName>
</protein>